<protein>
    <submittedName>
        <fullName evidence="1">Uncharacterized protein</fullName>
    </submittedName>
</protein>
<sequence length="38" mass="4657">MSRTLPFASFRFNQNQTFESNNVFLIGRRPQMFDLLFW</sequence>
<evidence type="ECO:0000313" key="1">
    <source>
        <dbReference type="EMBL" id="DAG02181.1"/>
    </source>
</evidence>
<proteinExistence type="predicted"/>
<accession>A0A8S5V664</accession>
<name>A0A8S5V664_9VIRU</name>
<organism evidence="1">
    <name type="scientific">Microviridae sp. ctC1P1</name>
    <dbReference type="NCBI Taxonomy" id="2824988"/>
    <lineage>
        <taxon>Viruses</taxon>
        <taxon>Monodnaviria</taxon>
        <taxon>Sangervirae</taxon>
        <taxon>Phixviricota</taxon>
        <taxon>Malgrandaviricetes</taxon>
        <taxon>Petitvirales</taxon>
        <taxon>Microviridae</taxon>
    </lineage>
</organism>
<dbReference type="EMBL" id="BK016206">
    <property type="protein sequence ID" value="DAG02181.1"/>
    <property type="molecule type" value="Genomic_DNA"/>
</dbReference>
<reference evidence="1" key="1">
    <citation type="journal article" date="2021" name="Proc. Natl. Acad. Sci. U.S.A.">
        <title>A Catalog of Tens of Thousands of Viruses from Human Metagenomes Reveals Hidden Associations with Chronic Diseases.</title>
        <authorList>
            <person name="Tisza M.J."/>
            <person name="Buck C.B."/>
        </authorList>
    </citation>
    <scope>NUCLEOTIDE SEQUENCE</scope>
    <source>
        <strain evidence="1">CtC1P1</strain>
    </source>
</reference>